<accession>A0A4R6QCI3</accession>
<evidence type="ECO:0000313" key="1">
    <source>
        <dbReference type="EMBL" id="TDP59857.1"/>
    </source>
</evidence>
<proteinExistence type="predicted"/>
<dbReference type="EMBL" id="SNXO01000002">
    <property type="protein sequence ID" value="TDP59857.1"/>
    <property type="molecule type" value="Genomic_DNA"/>
</dbReference>
<dbReference type="Proteomes" id="UP000295500">
    <property type="component" value="Unassembled WGS sequence"/>
</dbReference>
<name>A0A4R6QCI3_9FIRM</name>
<organism evidence="1 2">
    <name type="scientific">Aminicella lysinilytica</name>
    <dbReference type="NCBI Taxonomy" id="433323"/>
    <lineage>
        <taxon>Bacteria</taxon>
        <taxon>Bacillati</taxon>
        <taxon>Bacillota</taxon>
        <taxon>Clostridia</taxon>
        <taxon>Peptostreptococcales</taxon>
        <taxon>Anaerovoracaceae</taxon>
        <taxon>Aminicella</taxon>
    </lineage>
</organism>
<evidence type="ECO:0000313" key="2">
    <source>
        <dbReference type="Proteomes" id="UP000295500"/>
    </source>
</evidence>
<reference evidence="1 2" key="1">
    <citation type="submission" date="2019-03" db="EMBL/GenBank/DDBJ databases">
        <title>Genomic Encyclopedia of Type Strains, Phase IV (KMG-IV): sequencing the most valuable type-strain genomes for metagenomic binning, comparative biology and taxonomic classification.</title>
        <authorList>
            <person name="Goeker M."/>
        </authorList>
    </citation>
    <scope>NUCLEOTIDE SEQUENCE [LARGE SCALE GENOMIC DNA]</scope>
    <source>
        <strain evidence="1 2">DSM 28287</strain>
    </source>
</reference>
<comment type="caution">
    <text evidence="1">The sequence shown here is derived from an EMBL/GenBank/DDBJ whole genome shotgun (WGS) entry which is preliminary data.</text>
</comment>
<dbReference type="AlphaFoldDB" id="A0A4R6QCI3"/>
<dbReference type="RefSeq" id="WP_133527555.1">
    <property type="nucleotide sequence ID" value="NZ_SNXO01000002.1"/>
</dbReference>
<protein>
    <submittedName>
        <fullName evidence="1">Uncharacterized protein</fullName>
    </submittedName>
</protein>
<keyword evidence="2" id="KW-1185">Reference proteome</keyword>
<gene>
    <name evidence="1" type="ORF">EV211_10299</name>
</gene>
<sequence length="123" mass="13490">MAIFNMFGGGTSNLKVIKLPVITSYAKSFTVDLEIDPATIGSMVSDPVNTSQSGQKQYYTLLVASNVDDLKKAYILGVYTGTGNVTAMMNESIYFNGTEMTVSFDSTGLVRWFSEKNLYLLLK</sequence>